<feature type="region of interest" description="Disordered" evidence="1">
    <location>
        <begin position="69"/>
        <end position="104"/>
    </location>
</feature>
<sequence length="104" mass="11776">MNILGVVARTTHLREVCGSCRFVSVAYSATAFSICERTKMRHPGFLQSFSVSRVFLAALLIYLTSAEQDSNGEYRPQRSRSQGRTQSGLVVMEWRMGKEEEEHT</sequence>
<reference evidence="2 3" key="1">
    <citation type="submission" date="2019-01" db="EMBL/GenBank/DDBJ databases">
        <authorList>
            <person name="Sayadi A."/>
        </authorList>
    </citation>
    <scope>NUCLEOTIDE SEQUENCE [LARGE SCALE GENOMIC DNA]</scope>
</reference>
<feature type="compositionally biased region" description="Polar residues" evidence="1">
    <location>
        <begin position="79"/>
        <end position="88"/>
    </location>
</feature>
<dbReference type="EMBL" id="CAACVG010006658">
    <property type="protein sequence ID" value="VEN40822.1"/>
    <property type="molecule type" value="Genomic_DNA"/>
</dbReference>
<gene>
    <name evidence="2" type="ORF">CALMAC_LOCUS4858</name>
</gene>
<name>A0A653BYX5_CALMS</name>
<dbReference type="Proteomes" id="UP000410492">
    <property type="component" value="Unassembled WGS sequence"/>
</dbReference>
<accession>A0A653BYX5</accession>
<proteinExistence type="predicted"/>
<keyword evidence="3" id="KW-1185">Reference proteome</keyword>
<dbReference type="OrthoDB" id="10330984at2759"/>
<evidence type="ECO:0000256" key="1">
    <source>
        <dbReference type="SAM" id="MobiDB-lite"/>
    </source>
</evidence>
<feature type="compositionally biased region" description="Basic and acidic residues" evidence="1">
    <location>
        <begin position="95"/>
        <end position="104"/>
    </location>
</feature>
<evidence type="ECO:0000313" key="3">
    <source>
        <dbReference type="Proteomes" id="UP000410492"/>
    </source>
</evidence>
<organism evidence="2 3">
    <name type="scientific">Callosobruchus maculatus</name>
    <name type="common">Southern cowpea weevil</name>
    <name type="synonym">Pulse bruchid</name>
    <dbReference type="NCBI Taxonomy" id="64391"/>
    <lineage>
        <taxon>Eukaryota</taxon>
        <taxon>Metazoa</taxon>
        <taxon>Ecdysozoa</taxon>
        <taxon>Arthropoda</taxon>
        <taxon>Hexapoda</taxon>
        <taxon>Insecta</taxon>
        <taxon>Pterygota</taxon>
        <taxon>Neoptera</taxon>
        <taxon>Endopterygota</taxon>
        <taxon>Coleoptera</taxon>
        <taxon>Polyphaga</taxon>
        <taxon>Cucujiformia</taxon>
        <taxon>Chrysomeloidea</taxon>
        <taxon>Chrysomelidae</taxon>
        <taxon>Bruchinae</taxon>
        <taxon>Bruchini</taxon>
        <taxon>Callosobruchus</taxon>
    </lineage>
</organism>
<protein>
    <submittedName>
        <fullName evidence="2">Uncharacterized protein</fullName>
    </submittedName>
</protein>
<dbReference type="AlphaFoldDB" id="A0A653BYX5"/>
<evidence type="ECO:0000313" key="2">
    <source>
        <dbReference type="EMBL" id="VEN40822.1"/>
    </source>
</evidence>